<evidence type="ECO:0000313" key="2">
    <source>
        <dbReference type="EMBL" id="TKA73410.1"/>
    </source>
</evidence>
<dbReference type="PANTHER" id="PTHR28042:SF1">
    <property type="entry name" value="E3 UBIQUITIN-PROTEIN LIGASE COMPLEX SLX5-SLX8 SUBUNIT SLX5"/>
    <property type="match status" value="1"/>
</dbReference>
<dbReference type="GO" id="GO:0033768">
    <property type="term" value="C:SUMO-targeted ubiquitin ligase complex"/>
    <property type="evidence" value="ECO:0007669"/>
    <property type="project" value="TreeGrafter"/>
</dbReference>
<dbReference type="InterPro" id="IPR038886">
    <property type="entry name" value="E3_SLX5/Rfp1"/>
</dbReference>
<evidence type="ECO:0000256" key="1">
    <source>
        <dbReference type="SAM" id="MobiDB-lite"/>
    </source>
</evidence>
<feature type="region of interest" description="Disordered" evidence="1">
    <location>
        <begin position="1"/>
        <end position="56"/>
    </location>
</feature>
<dbReference type="PANTHER" id="PTHR28042">
    <property type="entry name" value="E3 UBIQUITIN-PROTEIN LIGASE COMPLEX SLX5-SLX8 SUBUNIT SLX5"/>
    <property type="match status" value="1"/>
</dbReference>
<accession>A0A4U0X9W1</accession>
<feature type="compositionally biased region" description="Acidic residues" evidence="1">
    <location>
        <begin position="137"/>
        <end position="147"/>
    </location>
</feature>
<gene>
    <name evidence="2" type="ORF">B0A55_04273</name>
</gene>
<sequence>MDAAGGRYPFMRSTKRSYAQMSGSHRDSDASSSSLFLPHDDHYDNEHAARRPRLALPPMRASPARFAGDGLDYRRPVMGNVTSAAAAPVIDLTGEDYTHNTNSHERGAGSAVQPATSSSRASRLPRFGGRDIVDVPSDLDGDTEDEHNENVRRWANRDHQPYRAATRRARPQFSQLRRPARFGRTTPLLGVDMDGELEIVSERTLSRQVSPAPVQRSITPFPVNRNAPFVDLTQDDDVVLVSARQREGSGINAARPGMAAGVGTRGNAVHHGFGLGGIAGMLQHGGRLAQRLGLAGYDDQSELDRDFLPSVSPQPERRPHGHGYHLGQAASLTAPLNVAYMAQTGDFRGMPGAMMYDAPAFDMGLAGGNRPLSPKYEPPASPGEGFTRNPGEDEVVVCPNCGDELAVSEDEMKQEVWVVKGCGHAYCGMCARHRSKTASKKRGKGKERVTEADVSLAPPFSKCVIEGCGKNVKASQMVRVYFGS</sequence>
<evidence type="ECO:0000313" key="3">
    <source>
        <dbReference type="Proteomes" id="UP000309340"/>
    </source>
</evidence>
<dbReference type="GO" id="GO:0004842">
    <property type="term" value="F:ubiquitin-protein transferase activity"/>
    <property type="evidence" value="ECO:0007669"/>
    <property type="project" value="TreeGrafter"/>
</dbReference>
<name>A0A4U0X9W1_9PEZI</name>
<dbReference type="STRING" id="329884.A0A4U0X9W1"/>
<reference evidence="2 3" key="1">
    <citation type="submission" date="2017-03" db="EMBL/GenBank/DDBJ databases">
        <title>Genomes of endolithic fungi from Antarctica.</title>
        <authorList>
            <person name="Coleine C."/>
            <person name="Masonjones S."/>
            <person name="Stajich J.E."/>
        </authorList>
    </citation>
    <scope>NUCLEOTIDE SEQUENCE [LARGE SCALE GENOMIC DNA]</scope>
    <source>
        <strain evidence="2 3">CCFEE 5184</strain>
    </source>
</reference>
<protein>
    <submittedName>
        <fullName evidence="2">Uncharacterized protein</fullName>
    </submittedName>
</protein>
<dbReference type="EMBL" id="NAJQ01000266">
    <property type="protein sequence ID" value="TKA73410.1"/>
    <property type="molecule type" value="Genomic_DNA"/>
</dbReference>
<dbReference type="Proteomes" id="UP000309340">
    <property type="component" value="Unassembled WGS sequence"/>
</dbReference>
<proteinExistence type="predicted"/>
<feature type="compositionally biased region" description="Basic and acidic residues" evidence="1">
    <location>
        <begin position="38"/>
        <end position="49"/>
    </location>
</feature>
<feature type="compositionally biased region" description="Basic and acidic residues" evidence="1">
    <location>
        <begin position="97"/>
        <end position="107"/>
    </location>
</feature>
<feature type="region of interest" description="Disordered" evidence="1">
    <location>
        <begin position="97"/>
        <end position="148"/>
    </location>
</feature>
<dbReference type="AlphaFoldDB" id="A0A4U0X9W1"/>
<keyword evidence="3" id="KW-1185">Reference proteome</keyword>
<organism evidence="2 3">
    <name type="scientific">Friedmanniomyces simplex</name>
    <dbReference type="NCBI Taxonomy" id="329884"/>
    <lineage>
        <taxon>Eukaryota</taxon>
        <taxon>Fungi</taxon>
        <taxon>Dikarya</taxon>
        <taxon>Ascomycota</taxon>
        <taxon>Pezizomycotina</taxon>
        <taxon>Dothideomycetes</taxon>
        <taxon>Dothideomycetidae</taxon>
        <taxon>Mycosphaerellales</taxon>
        <taxon>Teratosphaeriaceae</taxon>
        <taxon>Friedmanniomyces</taxon>
    </lineage>
</organism>
<comment type="caution">
    <text evidence="2">The sequence shown here is derived from an EMBL/GenBank/DDBJ whole genome shotgun (WGS) entry which is preliminary data.</text>
</comment>
<dbReference type="OrthoDB" id="2398441at2759"/>